<feature type="region of interest" description="Disordered" evidence="1">
    <location>
        <begin position="1"/>
        <end position="28"/>
    </location>
</feature>
<reference evidence="3" key="1">
    <citation type="journal article" date="2019" name="Int. J. Syst. Evol. Microbiol.">
        <title>The Global Catalogue of Microorganisms (GCM) 10K type strain sequencing project: providing services to taxonomists for standard genome sequencing and annotation.</title>
        <authorList>
            <consortium name="The Broad Institute Genomics Platform"/>
            <consortium name="The Broad Institute Genome Sequencing Center for Infectious Disease"/>
            <person name="Wu L."/>
            <person name="Ma J."/>
        </authorList>
    </citation>
    <scope>NUCLEOTIDE SEQUENCE [LARGE SCALE GENOMIC DNA]</scope>
    <source>
        <strain evidence="3">KCTC 52487</strain>
    </source>
</reference>
<evidence type="ECO:0000256" key="1">
    <source>
        <dbReference type="SAM" id="MobiDB-lite"/>
    </source>
</evidence>
<comment type="caution">
    <text evidence="2">The sequence shown here is derived from an EMBL/GenBank/DDBJ whole genome shotgun (WGS) entry which is preliminary data.</text>
</comment>
<keyword evidence="3" id="KW-1185">Reference proteome</keyword>
<organism evidence="2 3">
    <name type="scientific">Hyphobacterium vulgare</name>
    <dbReference type="NCBI Taxonomy" id="1736751"/>
    <lineage>
        <taxon>Bacteria</taxon>
        <taxon>Pseudomonadati</taxon>
        <taxon>Pseudomonadota</taxon>
        <taxon>Alphaproteobacteria</taxon>
        <taxon>Maricaulales</taxon>
        <taxon>Maricaulaceae</taxon>
        <taxon>Hyphobacterium</taxon>
    </lineage>
</organism>
<evidence type="ECO:0000313" key="2">
    <source>
        <dbReference type="EMBL" id="MFC2926734.1"/>
    </source>
</evidence>
<dbReference type="Proteomes" id="UP001595379">
    <property type="component" value="Unassembled WGS sequence"/>
</dbReference>
<accession>A0ABV6ZZB5</accession>
<protein>
    <submittedName>
        <fullName evidence="2">Uncharacterized protein</fullName>
    </submittedName>
</protein>
<gene>
    <name evidence="2" type="ORF">ACFOOR_11510</name>
</gene>
<dbReference type="RefSeq" id="WP_380214595.1">
    <property type="nucleotide sequence ID" value="NZ_JBHRSV010000021.1"/>
</dbReference>
<dbReference type="EMBL" id="JBHRSV010000021">
    <property type="protein sequence ID" value="MFC2926734.1"/>
    <property type="molecule type" value="Genomic_DNA"/>
</dbReference>
<evidence type="ECO:0000313" key="3">
    <source>
        <dbReference type="Proteomes" id="UP001595379"/>
    </source>
</evidence>
<proteinExistence type="predicted"/>
<name>A0ABV6ZZB5_9PROT</name>
<feature type="non-terminal residue" evidence="2">
    <location>
        <position position="1"/>
    </location>
</feature>
<sequence length="72" mass="7818">LQFGEGIAMSRHEFVSSDERSKSRRSPVPGAVFADKVARMRPTASIWPISEIRSRGESASTARALCPTEALA</sequence>
<feature type="compositionally biased region" description="Basic and acidic residues" evidence="1">
    <location>
        <begin position="10"/>
        <end position="21"/>
    </location>
</feature>